<gene>
    <name evidence="1" type="ORF">EV665_10167</name>
</gene>
<protein>
    <submittedName>
        <fullName evidence="1">Uncharacterized protein</fullName>
    </submittedName>
</protein>
<sequence length="66" mass="7656">MTKLEQIEKSVSELSPEEFDRFSAWFEALQAERWDRDLAEDAANGTLDELGELALAKFRNNRTRPL</sequence>
<evidence type="ECO:0000313" key="1">
    <source>
        <dbReference type="EMBL" id="TCN48335.1"/>
    </source>
</evidence>
<dbReference type="RefSeq" id="WP_133032686.1">
    <property type="nucleotide sequence ID" value="NZ_BAABEI010000012.1"/>
</dbReference>
<reference evidence="1 2" key="1">
    <citation type="submission" date="2019-03" db="EMBL/GenBank/DDBJ databases">
        <title>Genomic Encyclopedia of Type Strains, Phase IV (KMG-IV): sequencing the most valuable type-strain genomes for metagenomic binning, comparative biology and taxonomic classification.</title>
        <authorList>
            <person name="Goeker M."/>
        </authorList>
    </citation>
    <scope>NUCLEOTIDE SEQUENCE [LARGE SCALE GENOMIC DNA]</scope>
    <source>
        <strain evidence="1 2">DSM 18401</strain>
    </source>
</reference>
<accession>A0A4R2D3W5</accession>
<dbReference type="EMBL" id="SLVX01000001">
    <property type="protein sequence ID" value="TCN48335.1"/>
    <property type="molecule type" value="Genomic_DNA"/>
</dbReference>
<dbReference type="Proteomes" id="UP000295351">
    <property type="component" value="Unassembled WGS sequence"/>
</dbReference>
<proteinExistence type="predicted"/>
<name>A0A4R2D3W5_SHIGR</name>
<evidence type="ECO:0000313" key="2">
    <source>
        <dbReference type="Proteomes" id="UP000295351"/>
    </source>
</evidence>
<keyword evidence="2" id="KW-1185">Reference proteome</keyword>
<organism evidence="1 2">
    <name type="scientific">Shinella granuli</name>
    <dbReference type="NCBI Taxonomy" id="323621"/>
    <lineage>
        <taxon>Bacteria</taxon>
        <taxon>Pseudomonadati</taxon>
        <taxon>Pseudomonadota</taxon>
        <taxon>Alphaproteobacteria</taxon>
        <taxon>Hyphomicrobiales</taxon>
        <taxon>Rhizobiaceae</taxon>
        <taxon>Shinella</taxon>
    </lineage>
</organism>
<comment type="caution">
    <text evidence="1">The sequence shown here is derived from an EMBL/GenBank/DDBJ whole genome shotgun (WGS) entry which is preliminary data.</text>
</comment>
<dbReference type="AlphaFoldDB" id="A0A4R2D3W5"/>